<sequence length="109" mass="12473">MNKQLTWHLFALHLNELNFNHENLVEIKVDGKQLCIARVNDKAFACAAKCPHAAASLSSGYVNVQNQIVCPLHRYKFNLENGRNVSGEGYFLKTYPVEEREDGWYVGLY</sequence>
<dbReference type="Pfam" id="PF00355">
    <property type="entry name" value="Rieske"/>
    <property type="match status" value="1"/>
</dbReference>
<dbReference type="Proteomes" id="UP001202248">
    <property type="component" value="Unassembled WGS sequence"/>
</dbReference>
<dbReference type="Gene3D" id="2.102.10.10">
    <property type="entry name" value="Rieske [2Fe-2S] iron-sulphur domain"/>
    <property type="match status" value="1"/>
</dbReference>
<keyword evidence="4" id="KW-0411">Iron-sulfur</keyword>
<evidence type="ECO:0000313" key="8">
    <source>
        <dbReference type="EMBL" id="MCH5599552.1"/>
    </source>
</evidence>
<evidence type="ECO:0000256" key="5">
    <source>
        <dbReference type="ARBA" id="ARBA00034078"/>
    </source>
</evidence>
<feature type="domain" description="Rieske" evidence="7">
    <location>
        <begin position="9"/>
        <end position="106"/>
    </location>
</feature>
<comment type="similarity">
    <text evidence="6">Belongs to the bacterial ring-hydroxylating dioxygenase ferredoxin component family.</text>
</comment>
<keyword evidence="3" id="KW-0408">Iron</keyword>
<evidence type="ECO:0000256" key="4">
    <source>
        <dbReference type="ARBA" id="ARBA00023014"/>
    </source>
</evidence>
<dbReference type="RefSeq" id="WP_240831595.1">
    <property type="nucleotide sequence ID" value="NZ_JAKWBL010000004.1"/>
</dbReference>
<proteinExistence type="inferred from homology"/>
<dbReference type="InterPro" id="IPR036922">
    <property type="entry name" value="Rieske_2Fe-2S_sf"/>
</dbReference>
<dbReference type="PANTHER" id="PTHR21496">
    <property type="entry name" value="FERREDOXIN-RELATED"/>
    <property type="match status" value="1"/>
</dbReference>
<evidence type="ECO:0000256" key="3">
    <source>
        <dbReference type="ARBA" id="ARBA00023004"/>
    </source>
</evidence>
<gene>
    <name evidence="8" type="ORF">MKP09_17400</name>
</gene>
<protein>
    <submittedName>
        <fullName evidence="8">Rieske 2Fe-2S domain-containing protein</fullName>
    </submittedName>
</protein>
<comment type="cofactor">
    <cofactor evidence="5">
        <name>[2Fe-2S] cluster</name>
        <dbReference type="ChEBI" id="CHEBI:190135"/>
    </cofactor>
</comment>
<dbReference type="SUPFAM" id="SSF50022">
    <property type="entry name" value="ISP domain"/>
    <property type="match status" value="1"/>
</dbReference>
<dbReference type="EMBL" id="JAKWBL010000004">
    <property type="protein sequence ID" value="MCH5599552.1"/>
    <property type="molecule type" value="Genomic_DNA"/>
</dbReference>
<dbReference type="InterPro" id="IPR017941">
    <property type="entry name" value="Rieske_2Fe-2S"/>
</dbReference>
<reference evidence="8 9" key="1">
    <citation type="submission" date="2022-02" db="EMBL/GenBank/DDBJ databases">
        <authorList>
            <person name="Min J."/>
        </authorList>
    </citation>
    <scope>NUCLEOTIDE SEQUENCE [LARGE SCALE GENOMIC DNA]</scope>
    <source>
        <strain evidence="8 9">GR10-1</strain>
    </source>
</reference>
<dbReference type="PANTHER" id="PTHR21496:SF0">
    <property type="entry name" value="RIESKE DOMAIN-CONTAINING PROTEIN"/>
    <property type="match status" value="1"/>
</dbReference>
<evidence type="ECO:0000256" key="2">
    <source>
        <dbReference type="ARBA" id="ARBA00022723"/>
    </source>
</evidence>
<name>A0ABS9SMG2_9BACT</name>
<evidence type="ECO:0000259" key="7">
    <source>
        <dbReference type="PROSITE" id="PS51296"/>
    </source>
</evidence>
<keyword evidence="2" id="KW-0479">Metal-binding</keyword>
<accession>A0ABS9SMG2</accession>
<comment type="caution">
    <text evidence="8">The sequence shown here is derived from an EMBL/GenBank/DDBJ whole genome shotgun (WGS) entry which is preliminary data.</text>
</comment>
<dbReference type="PROSITE" id="PS51296">
    <property type="entry name" value="RIESKE"/>
    <property type="match status" value="1"/>
</dbReference>
<evidence type="ECO:0000313" key="9">
    <source>
        <dbReference type="Proteomes" id="UP001202248"/>
    </source>
</evidence>
<organism evidence="8 9">
    <name type="scientific">Niabella ginsengisoli</name>
    <dbReference type="NCBI Taxonomy" id="522298"/>
    <lineage>
        <taxon>Bacteria</taxon>
        <taxon>Pseudomonadati</taxon>
        <taxon>Bacteroidota</taxon>
        <taxon>Chitinophagia</taxon>
        <taxon>Chitinophagales</taxon>
        <taxon>Chitinophagaceae</taxon>
        <taxon>Niabella</taxon>
    </lineage>
</organism>
<evidence type="ECO:0000256" key="6">
    <source>
        <dbReference type="ARBA" id="ARBA00038001"/>
    </source>
</evidence>
<keyword evidence="1" id="KW-0001">2Fe-2S</keyword>
<evidence type="ECO:0000256" key="1">
    <source>
        <dbReference type="ARBA" id="ARBA00022714"/>
    </source>
</evidence>
<keyword evidence="9" id="KW-1185">Reference proteome</keyword>